<geneLocation type="plasmid" evidence="2 3">
    <name>pRetIE4771b</name>
</geneLocation>
<reference evidence="2 3" key="1">
    <citation type="submission" date="2013-12" db="EMBL/GenBank/DDBJ databases">
        <title>Complete genome sequence of Rhizobium etli bv. mimosae IE4771.</title>
        <authorList>
            <person name="Bustos P."/>
            <person name="Santamaria R.I."/>
            <person name="Lozano L."/>
            <person name="Ormeno-Orrillo E."/>
            <person name="Rogel M.A."/>
            <person name="Romero D."/>
            <person name="Cevallos M.A."/>
            <person name="Martinez-Romero E."/>
            <person name="Gonzalez V."/>
        </authorList>
    </citation>
    <scope>NUCLEOTIDE SEQUENCE [LARGE SCALE GENOMIC DNA]</scope>
    <source>
        <strain evidence="2 3">IE4771</strain>
        <plasmid evidence="3">Plasmid pRetIE4771b</plasmid>
    </source>
</reference>
<name>A0A060IEF3_RHIET</name>
<organism evidence="2 3">
    <name type="scientific">Rhizobium etli bv. mimosae str. IE4771</name>
    <dbReference type="NCBI Taxonomy" id="1432050"/>
    <lineage>
        <taxon>Bacteria</taxon>
        <taxon>Pseudomonadati</taxon>
        <taxon>Pseudomonadota</taxon>
        <taxon>Alphaproteobacteria</taxon>
        <taxon>Hyphomicrobiales</taxon>
        <taxon>Rhizobiaceae</taxon>
        <taxon>Rhizobium/Agrobacterium group</taxon>
        <taxon>Rhizobium</taxon>
    </lineage>
</organism>
<gene>
    <name evidence="2" type="ORF">IE4771_PB00335</name>
</gene>
<dbReference type="EMBL" id="CP006988">
    <property type="protein sequence ID" value="AIC30061.1"/>
    <property type="molecule type" value="Genomic_DNA"/>
</dbReference>
<proteinExistence type="predicted"/>
<keyword evidence="2" id="KW-0614">Plasmid</keyword>
<evidence type="ECO:0000313" key="3">
    <source>
        <dbReference type="Proteomes" id="UP000027180"/>
    </source>
</evidence>
<dbReference type="HOGENOM" id="CLU_3121886_0_0_5"/>
<sequence>MFAISPDRSCAHGCRQALVMWQVLNSKQDGVSRAGIDKAPRPGPLADGLS</sequence>
<dbReference type="KEGG" id="rei:IE4771_PB00335"/>
<dbReference type="Proteomes" id="UP000027180">
    <property type="component" value="Plasmid pRetIE4771b"/>
</dbReference>
<accession>A0A060IEF3</accession>
<protein>
    <submittedName>
        <fullName evidence="2">Uncharacterized protein</fullName>
    </submittedName>
</protein>
<evidence type="ECO:0000313" key="2">
    <source>
        <dbReference type="EMBL" id="AIC30061.1"/>
    </source>
</evidence>
<feature type="region of interest" description="Disordered" evidence="1">
    <location>
        <begin position="31"/>
        <end position="50"/>
    </location>
</feature>
<dbReference type="AlphaFoldDB" id="A0A060IEF3"/>
<evidence type="ECO:0000256" key="1">
    <source>
        <dbReference type="SAM" id="MobiDB-lite"/>
    </source>
</evidence>